<dbReference type="Pfam" id="PF19455">
    <property type="entry name" value="DUF5993"/>
    <property type="match status" value="1"/>
</dbReference>
<dbReference type="EMBL" id="QFQD01000004">
    <property type="protein sequence ID" value="PZQ85280.1"/>
    <property type="molecule type" value="Genomic_DNA"/>
</dbReference>
<evidence type="ECO:0000313" key="2">
    <source>
        <dbReference type="Proteomes" id="UP000248887"/>
    </source>
</evidence>
<evidence type="ECO:0000313" key="1">
    <source>
        <dbReference type="EMBL" id="PZQ85280.1"/>
    </source>
</evidence>
<organism evidence="1 2">
    <name type="scientific">Ancylobacter novellus</name>
    <name type="common">Thiobacillus novellus</name>
    <dbReference type="NCBI Taxonomy" id="921"/>
    <lineage>
        <taxon>Bacteria</taxon>
        <taxon>Pseudomonadati</taxon>
        <taxon>Pseudomonadota</taxon>
        <taxon>Alphaproteobacteria</taxon>
        <taxon>Hyphomicrobiales</taxon>
        <taxon>Xanthobacteraceae</taxon>
        <taxon>Ancylobacter</taxon>
    </lineage>
</organism>
<accession>A0A2W5TGD4</accession>
<name>A0A2W5TGD4_ANCNO</name>
<dbReference type="AlphaFoldDB" id="A0A2W5TGD4"/>
<dbReference type="InterPro" id="IPR046035">
    <property type="entry name" value="DUF5993"/>
</dbReference>
<protein>
    <submittedName>
        <fullName evidence="1">Uncharacterized protein</fullName>
    </submittedName>
</protein>
<reference evidence="1 2" key="1">
    <citation type="submission" date="2017-08" db="EMBL/GenBank/DDBJ databases">
        <title>Infants hospitalized years apart are colonized by the same room-sourced microbial strains.</title>
        <authorList>
            <person name="Brooks B."/>
            <person name="Olm M.R."/>
            <person name="Firek B.A."/>
            <person name="Baker R."/>
            <person name="Thomas B.C."/>
            <person name="Morowitz M.J."/>
            <person name="Banfield J.F."/>
        </authorList>
    </citation>
    <scope>NUCLEOTIDE SEQUENCE [LARGE SCALE GENOMIC DNA]</scope>
    <source>
        <strain evidence="1">S2_005_001_R2_27</strain>
    </source>
</reference>
<sequence length="79" mass="9019">MRHDFLKAWRYTSNYRTGIRRFAPRVPPMMSLPFFGLFFALLLAFAGQRLAAVLAWLVSMAVLLALFHAHATDPLNIVL</sequence>
<gene>
    <name evidence="1" type="ORF">DI549_02500</name>
</gene>
<proteinExistence type="predicted"/>
<comment type="caution">
    <text evidence="1">The sequence shown here is derived from an EMBL/GenBank/DDBJ whole genome shotgun (WGS) entry which is preliminary data.</text>
</comment>
<dbReference type="Proteomes" id="UP000248887">
    <property type="component" value="Unassembled WGS sequence"/>
</dbReference>